<protein>
    <submittedName>
        <fullName evidence="1">Uncharacterized protein</fullName>
    </submittedName>
</protein>
<proteinExistence type="predicted"/>
<name>A0A074YT56_OPIVI</name>
<sequence>MMGDDLQQLLSTDMTFVNVVKGPYWETSFDCWLQSRSHLVPFSAGYLFSTRGLALGITE</sequence>
<organism evidence="1 2">
    <name type="scientific">Opisthorchis viverrini</name>
    <name type="common">Southeast Asian liver fluke</name>
    <dbReference type="NCBI Taxonomy" id="6198"/>
    <lineage>
        <taxon>Eukaryota</taxon>
        <taxon>Metazoa</taxon>
        <taxon>Spiralia</taxon>
        <taxon>Lophotrochozoa</taxon>
        <taxon>Platyhelminthes</taxon>
        <taxon>Trematoda</taxon>
        <taxon>Digenea</taxon>
        <taxon>Opisthorchiida</taxon>
        <taxon>Opisthorchiata</taxon>
        <taxon>Opisthorchiidae</taxon>
        <taxon>Opisthorchis</taxon>
    </lineage>
</organism>
<gene>
    <name evidence="1" type="ORF">T265_16378</name>
</gene>
<dbReference type="CTD" id="20330543"/>
<reference evidence="1 2" key="1">
    <citation type="submission" date="2013-11" db="EMBL/GenBank/DDBJ databases">
        <title>Opisthorchis viverrini - life in the bile duct.</title>
        <authorList>
            <person name="Young N.D."/>
            <person name="Nagarajan N."/>
            <person name="Lin S.J."/>
            <person name="Korhonen P.K."/>
            <person name="Jex A.R."/>
            <person name="Hall R.S."/>
            <person name="Safavi-Hemami H."/>
            <person name="Kaewkong W."/>
            <person name="Bertrand D."/>
            <person name="Gao S."/>
            <person name="Seet Q."/>
            <person name="Wongkham S."/>
            <person name="Teh B.T."/>
            <person name="Wongkham C."/>
            <person name="Intapan P.M."/>
            <person name="Maleewong W."/>
            <person name="Yang X."/>
            <person name="Hu M."/>
            <person name="Wang Z."/>
            <person name="Hofmann A."/>
            <person name="Sternberg P.W."/>
            <person name="Tan P."/>
            <person name="Wang J."/>
            <person name="Gasser R.B."/>
        </authorList>
    </citation>
    <scope>NUCLEOTIDE SEQUENCE [LARGE SCALE GENOMIC DNA]</scope>
</reference>
<dbReference type="GeneID" id="20330543"/>
<dbReference type="RefSeq" id="XP_009178272.1">
    <property type="nucleotide sequence ID" value="XM_009180008.1"/>
</dbReference>
<keyword evidence="2" id="KW-1185">Reference proteome</keyword>
<evidence type="ECO:0000313" key="1">
    <source>
        <dbReference type="EMBL" id="KER17981.1"/>
    </source>
</evidence>
<dbReference type="KEGG" id="ovi:T265_16378"/>
<dbReference type="Proteomes" id="UP000054324">
    <property type="component" value="Unassembled WGS sequence"/>
</dbReference>
<accession>A0A074YT56</accession>
<dbReference type="EMBL" id="KL627493">
    <property type="protein sequence ID" value="KER17981.1"/>
    <property type="molecule type" value="Genomic_DNA"/>
</dbReference>
<dbReference type="AlphaFoldDB" id="A0A074YT56"/>
<evidence type="ECO:0000313" key="2">
    <source>
        <dbReference type="Proteomes" id="UP000054324"/>
    </source>
</evidence>